<reference evidence="1" key="1">
    <citation type="journal article" date="2020" name="Nature">
        <title>Isolation of an archaeon at the prokaryote-eukaryote interface.</title>
        <authorList>
            <person name="Imachi H."/>
            <person name="Nobu M.K."/>
            <person name="Nakahara N."/>
            <person name="Morono Y."/>
            <person name="Ogawara M."/>
            <person name="Takaki Y."/>
            <person name="Takano Y."/>
            <person name="Uematsu K."/>
            <person name="Ikuta T."/>
            <person name="Ito M."/>
            <person name="Matsui Y."/>
            <person name="Miyazaki M."/>
            <person name="Murata K."/>
            <person name="Saito Y."/>
            <person name="Sakai S."/>
            <person name="Song C."/>
            <person name="Tasumi E."/>
            <person name="Yamanaka Y."/>
            <person name="Yamaguchi T."/>
            <person name="Kamagata Y."/>
            <person name="Tamaki H."/>
            <person name="Takai K."/>
        </authorList>
    </citation>
    <scope>NUCLEOTIDE SEQUENCE [LARGE SCALE GENOMIC DNA]</scope>
    <source>
        <strain evidence="1">MK-D1</strain>
    </source>
</reference>
<name>A0A5B9DEL1_9ARCH</name>
<accession>A0A5B9DEL1</accession>
<dbReference type="EMBL" id="CP042905">
    <property type="protein sequence ID" value="QEE17465.1"/>
    <property type="molecule type" value="Genomic_DNA"/>
</dbReference>
<gene>
    <name evidence="1" type="ORF">DSAG12_03302</name>
</gene>
<sequence>MIIYKLNKIFTLAKIYKNMPKWYFTKDFMEYMMDPLSNEGEDKIPTVIVVEPCTLG</sequence>
<dbReference type="AlphaFoldDB" id="A0A5B9DEL1"/>
<proteinExistence type="predicted"/>
<organism evidence="1">
    <name type="scientific">Promethearchaeum syntrophicum</name>
    <dbReference type="NCBI Taxonomy" id="2594042"/>
    <lineage>
        <taxon>Archaea</taxon>
        <taxon>Promethearchaeati</taxon>
        <taxon>Promethearchaeota</taxon>
        <taxon>Promethearchaeia</taxon>
        <taxon>Promethearchaeales</taxon>
        <taxon>Promethearchaeaceae</taxon>
        <taxon>Promethearchaeum</taxon>
    </lineage>
</organism>
<evidence type="ECO:0000313" key="1">
    <source>
        <dbReference type="EMBL" id="QEE17465.1"/>
    </source>
</evidence>
<protein>
    <submittedName>
        <fullName evidence="1">Uncharacterized protein</fullName>
    </submittedName>
</protein>